<dbReference type="PANTHER" id="PTHR13129:SF4">
    <property type="entry name" value="DDB1- AND CUL4-ASSOCIATED FACTOR 1"/>
    <property type="match status" value="1"/>
</dbReference>
<dbReference type="Gene3D" id="1.25.10.10">
    <property type="entry name" value="Leucine-rich Repeat Variant"/>
    <property type="match status" value="1"/>
</dbReference>
<dbReference type="OrthoDB" id="6019818at2759"/>
<dbReference type="GO" id="GO:0016567">
    <property type="term" value="P:protein ubiquitination"/>
    <property type="evidence" value="ECO:0007669"/>
    <property type="project" value="UniProtKB-UniPathway"/>
</dbReference>
<gene>
    <name evidence="7" type="ORF">PACLA_8A006642</name>
</gene>
<proteinExistence type="inferred from homology"/>
<dbReference type="GO" id="GO:0080008">
    <property type="term" value="C:Cul4-RING E3 ubiquitin ligase complex"/>
    <property type="evidence" value="ECO:0007669"/>
    <property type="project" value="TreeGrafter"/>
</dbReference>
<dbReference type="AlphaFoldDB" id="A0A6S7GT78"/>
<dbReference type="PANTHER" id="PTHR13129">
    <property type="entry name" value="VPRBP PROTEIN-RELATED"/>
    <property type="match status" value="1"/>
</dbReference>
<dbReference type="SMART" id="SM00667">
    <property type="entry name" value="LisH"/>
    <property type="match status" value="1"/>
</dbReference>
<feature type="compositionally biased region" description="Low complexity" evidence="6">
    <location>
        <begin position="202"/>
        <end position="212"/>
    </location>
</feature>
<feature type="compositionally biased region" description="Low complexity" evidence="6">
    <location>
        <begin position="627"/>
        <end position="636"/>
    </location>
</feature>
<dbReference type="InterPro" id="IPR006594">
    <property type="entry name" value="LisH"/>
</dbReference>
<dbReference type="EMBL" id="CACRXK020002213">
    <property type="protein sequence ID" value="CAB3993232.1"/>
    <property type="molecule type" value="Genomic_DNA"/>
</dbReference>
<feature type="non-terminal residue" evidence="7">
    <location>
        <position position="1"/>
    </location>
</feature>
<comment type="subcellular location">
    <subcellularLocation>
        <location evidence="1">Nucleus</location>
    </subcellularLocation>
</comment>
<name>A0A6S7GT78_PARCT</name>
<dbReference type="InterPro" id="IPR011989">
    <property type="entry name" value="ARM-like"/>
</dbReference>
<reference evidence="7" key="1">
    <citation type="submission" date="2020-04" db="EMBL/GenBank/DDBJ databases">
        <authorList>
            <person name="Alioto T."/>
            <person name="Alioto T."/>
            <person name="Gomez Garrido J."/>
        </authorList>
    </citation>
    <scope>NUCLEOTIDE SEQUENCE</scope>
    <source>
        <strain evidence="7">A484AB</strain>
    </source>
</reference>
<evidence type="ECO:0000256" key="5">
    <source>
        <dbReference type="ARBA" id="ARBA00023242"/>
    </source>
</evidence>
<dbReference type="InterPro" id="IPR033270">
    <property type="entry name" value="VPRBP/DCAF1"/>
</dbReference>
<feature type="compositionally biased region" description="Low complexity" evidence="6">
    <location>
        <begin position="829"/>
        <end position="851"/>
    </location>
</feature>
<keyword evidence="5" id="KW-0539">Nucleus</keyword>
<organism evidence="7 8">
    <name type="scientific">Paramuricea clavata</name>
    <name type="common">Red gorgonian</name>
    <name type="synonym">Violescent sea-whip</name>
    <dbReference type="NCBI Taxonomy" id="317549"/>
    <lineage>
        <taxon>Eukaryota</taxon>
        <taxon>Metazoa</taxon>
        <taxon>Cnidaria</taxon>
        <taxon>Anthozoa</taxon>
        <taxon>Octocorallia</taxon>
        <taxon>Malacalcyonacea</taxon>
        <taxon>Plexauridae</taxon>
        <taxon>Paramuricea</taxon>
    </lineage>
</organism>
<comment type="similarity">
    <text evidence="3">Belongs to the VPRBP/DCAF1 family.</text>
</comment>
<sequence length="1256" mass="140840">MAALDTITDISTLLERWKETERLRQSPVEILERIADVVETEYEVFLKSDPDPFDDRHPARSEPNCTYAHVLKSLSKSENLVDVILNTYLMATRWDFKLCCVATRLLFDLICGLEMEQIYQETEGLLLRLYDWAENGEEPLRSYSLGLIGIAMGMQDFTSSHRENNSHLVPIVINRLKSLKDLRDLNQLAVTDFPKPKVASRNKSNGKSNGGNKNKKESNLDSSAMAEASTKASQSANRKDSKKMRQCLRPSSFKLNPLTLSTQIRLMLRYLMPLGEYQEFLQVAFELDVRSMVTHFINVKHIAEDGVIFQALQYLTSLMCHKKFALEFVSHGGIERLLQIPKPSMSATAVSCCFYYLAYVEDALERICLLPQPVLTEVVKYVLWLLECSHYSGRCHATIFFSLTFSFRAILSLFDANDGLRKLMNMLSTLEILTESSDVLSDDYLFDCRQTVKHTCMALRRYFDAHVALKADILRRSLARSRGGSPLPPTQAYKSMTITQANMLENIELLQENSHAITKWPSIDMMRNLQGFSLLIQIVCLSAEWNSYTARNDVTRLALDTLAVLTVCVKSQLALIEPVTLPTGVTEIGIRVLLRAAEGELAADGETQKAALLVLCNCVCSTKQKAWSSSSNGSKVSKGKRNHSKNTDDVQQRLWNSVRANNGIRVLLSLLNVKTPMSDADSIRALACRALCGLARSDEIRQIMGKLAMVHSGQLQLLMREPILADNVSEHRTFCKYVSELLERVLGKTIHAMSYFTLSKITKADVVAQTKITYPDQELFQLVYKYLEGCGLRQTASTLAKETNLHVNKTAQRSTSPVTPSLQRKVRFSVSRPSPLDSPSSTPVSSPGSSIVHRFGSSNIGTPLSKHNFTTIAKRPASSRSPSPPTLDSIVTQYLRNQHAKCSHPVSVCPPFSLLGPHRCPEPKKRCHASINIASRLSAHQVRLNYGGHEGNRLNRRYLYSRFRFLHVLRVLDEVSYYTCASFLPNSQKILIGTQAGEIKVFDINTAERLRTHNCHRSLVSSCNPSNDGKLLLTSSPFGTPQSALWSVGEQTLDMRLTFSEARHVRFSNQALTRVIGTRGSSADIYDLATGQKITTLSDTKNSNNYLKNIATFNLTDELVLNDGLLWDVRASKVIHKFDKFNNYVSGVFHPSDLEIIINSEIWDLRSFHLLDTCPSLDQCRITYNNRGDVIFGVRHSLSAEGVGQFESSFKTIDATNFQQIATYDVKRAIYSLAIDDTDTTLAVVENQGSEDSNAE</sequence>
<dbReference type="InterPro" id="IPR015943">
    <property type="entry name" value="WD40/YVTN_repeat-like_dom_sf"/>
</dbReference>
<comment type="pathway">
    <text evidence="2">Protein modification; protein ubiquitination.</text>
</comment>
<comment type="caution">
    <text evidence="7">The sequence shown here is derived from an EMBL/GenBank/DDBJ whole genome shotgun (WGS) entry which is preliminary data.</text>
</comment>
<dbReference type="InterPro" id="IPR016024">
    <property type="entry name" value="ARM-type_fold"/>
</dbReference>
<dbReference type="Gene3D" id="2.130.10.10">
    <property type="entry name" value="YVTN repeat-like/Quinoprotein amine dehydrogenase"/>
    <property type="match status" value="1"/>
</dbReference>
<dbReference type="SUPFAM" id="SSF48371">
    <property type="entry name" value="ARM repeat"/>
    <property type="match status" value="1"/>
</dbReference>
<protein>
    <submittedName>
        <fullName evidence="7">DDB1- and CUL4-associated factor 1 isoform X1</fullName>
    </submittedName>
</protein>
<evidence type="ECO:0000256" key="1">
    <source>
        <dbReference type="ARBA" id="ARBA00004123"/>
    </source>
</evidence>
<dbReference type="PROSITE" id="PS50896">
    <property type="entry name" value="LISH"/>
    <property type="match status" value="1"/>
</dbReference>
<dbReference type="GO" id="GO:0005634">
    <property type="term" value="C:nucleus"/>
    <property type="evidence" value="ECO:0007669"/>
    <property type="project" value="UniProtKB-SubCell"/>
</dbReference>
<evidence type="ECO:0000256" key="3">
    <source>
        <dbReference type="ARBA" id="ARBA00008845"/>
    </source>
</evidence>
<keyword evidence="8" id="KW-1185">Reference proteome</keyword>
<dbReference type="Proteomes" id="UP001152795">
    <property type="component" value="Unassembled WGS sequence"/>
</dbReference>
<feature type="region of interest" description="Disordered" evidence="6">
    <location>
        <begin position="807"/>
        <end position="851"/>
    </location>
</feature>
<feature type="region of interest" description="Disordered" evidence="6">
    <location>
        <begin position="196"/>
        <end position="246"/>
    </location>
</feature>
<feature type="region of interest" description="Disordered" evidence="6">
    <location>
        <begin position="627"/>
        <end position="648"/>
    </location>
</feature>
<evidence type="ECO:0000313" key="8">
    <source>
        <dbReference type="Proteomes" id="UP001152795"/>
    </source>
</evidence>
<feature type="compositionally biased region" description="Polar residues" evidence="6">
    <location>
        <begin position="807"/>
        <end position="822"/>
    </location>
</feature>
<dbReference type="UniPathway" id="UPA00143"/>
<accession>A0A6S7GT78</accession>
<dbReference type="InterPro" id="IPR036322">
    <property type="entry name" value="WD40_repeat_dom_sf"/>
</dbReference>
<evidence type="ECO:0000313" key="7">
    <source>
        <dbReference type="EMBL" id="CAB3993232.1"/>
    </source>
</evidence>
<evidence type="ECO:0000256" key="4">
    <source>
        <dbReference type="ARBA" id="ARBA00022786"/>
    </source>
</evidence>
<keyword evidence="4" id="KW-0833">Ubl conjugation pathway</keyword>
<evidence type="ECO:0000256" key="6">
    <source>
        <dbReference type="SAM" id="MobiDB-lite"/>
    </source>
</evidence>
<evidence type="ECO:0000256" key="2">
    <source>
        <dbReference type="ARBA" id="ARBA00004906"/>
    </source>
</evidence>
<dbReference type="SUPFAM" id="SSF50978">
    <property type="entry name" value="WD40 repeat-like"/>
    <property type="match status" value="1"/>
</dbReference>